<dbReference type="Pfam" id="PF12802">
    <property type="entry name" value="MarR_2"/>
    <property type="match status" value="1"/>
</dbReference>
<dbReference type="PROSITE" id="PS50995">
    <property type="entry name" value="HTH_MARR_2"/>
    <property type="match status" value="1"/>
</dbReference>
<name>A0ABW3YCZ3_9ACTN</name>
<dbReference type="InterPro" id="IPR000835">
    <property type="entry name" value="HTH_MarR-typ"/>
</dbReference>
<reference evidence="3" key="1">
    <citation type="journal article" date="2019" name="Int. J. Syst. Evol. Microbiol.">
        <title>The Global Catalogue of Microorganisms (GCM) 10K type strain sequencing project: providing services to taxonomists for standard genome sequencing and annotation.</title>
        <authorList>
            <consortium name="The Broad Institute Genomics Platform"/>
            <consortium name="The Broad Institute Genome Sequencing Center for Infectious Disease"/>
            <person name="Wu L."/>
            <person name="Ma J."/>
        </authorList>
    </citation>
    <scope>NUCLEOTIDE SEQUENCE [LARGE SCALE GENOMIC DNA]</scope>
    <source>
        <strain evidence="3">JCM 31037</strain>
    </source>
</reference>
<evidence type="ECO:0000259" key="1">
    <source>
        <dbReference type="PROSITE" id="PS50995"/>
    </source>
</evidence>
<dbReference type="PANTHER" id="PTHR33164:SF43">
    <property type="entry name" value="HTH-TYPE TRANSCRIPTIONAL REPRESSOR YETL"/>
    <property type="match status" value="1"/>
</dbReference>
<organism evidence="2 3">
    <name type="scientific">Micromonospora sonneratiae</name>
    <dbReference type="NCBI Taxonomy" id="1184706"/>
    <lineage>
        <taxon>Bacteria</taxon>
        <taxon>Bacillati</taxon>
        <taxon>Actinomycetota</taxon>
        <taxon>Actinomycetes</taxon>
        <taxon>Micromonosporales</taxon>
        <taxon>Micromonosporaceae</taxon>
        <taxon>Micromonospora</taxon>
    </lineage>
</organism>
<dbReference type="InterPro" id="IPR036390">
    <property type="entry name" value="WH_DNA-bd_sf"/>
</dbReference>
<dbReference type="PANTHER" id="PTHR33164">
    <property type="entry name" value="TRANSCRIPTIONAL REGULATOR, MARR FAMILY"/>
    <property type="match status" value="1"/>
</dbReference>
<dbReference type="SMART" id="SM00347">
    <property type="entry name" value="HTH_MARR"/>
    <property type="match status" value="1"/>
</dbReference>
<comment type="caution">
    <text evidence="2">The sequence shown here is derived from an EMBL/GenBank/DDBJ whole genome shotgun (WGS) entry which is preliminary data.</text>
</comment>
<gene>
    <name evidence="2" type="ORF">ACFQ4H_14595</name>
</gene>
<evidence type="ECO:0000313" key="2">
    <source>
        <dbReference type="EMBL" id="MFD1322323.1"/>
    </source>
</evidence>
<keyword evidence="3" id="KW-1185">Reference proteome</keyword>
<dbReference type="Gene3D" id="1.10.10.10">
    <property type="entry name" value="Winged helix-like DNA-binding domain superfamily/Winged helix DNA-binding domain"/>
    <property type="match status" value="1"/>
</dbReference>
<dbReference type="InterPro" id="IPR036388">
    <property type="entry name" value="WH-like_DNA-bd_sf"/>
</dbReference>
<feature type="domain" description="HTH marR-type" evidence="1">
    <location>
        <begin position="8"/>
        <end position="146"/>
    </location>
</feature>
<dbReference type="RefSeq" id="WP_377571158.1">
    <property type="nucleotide sequence ID" value="NZ_JBHTMP010000019.1"/>
</dbReference>
<dbReference type="Proteomes" id="UP001597260">
    <property type="component" value="Unassembled WGS sequence"/>
</dbReference>
<dbReference type="SUPFAM" id="SSF46785">
    <property type="entry name" value="Winged helix' DNA-binding domain"/>
    <property type="match status" value="1"/>
</dbReference>
<sequence>MAQLTPSGSALSELVIEVFRANGLLLAAGDDLARPVGLTSARWQVLGVIDHEPSTVSEVARVMGLTRQSVQQTADALARDGLITFEDNPRHRRAKLITLTARGRAALDYVEQRQAEWANRLADRVTLDELRAATRTLRGLARELEGAS</sequence>
<dbReference type="EMBL" id="JBHTMP010000019">
    <property type="protein sequence ID" value="MFD1322323.1"/>
    <property type="molecule type" value="Genomic_DNA"/>
</dbReference>
<accession>A0ABW3YCZ3</accession>
<evidence type="ECO:0000313" key="3">
    <source>
        <dbReference type="Proteomes" id="UP001597260"/>
    </source>
</evidence>
<dbReference type="InterPro" id="IPR039422">
    <property type="entry name" value="MarR/SlyA-like"/>
</dbReference>
<protein>
    <submittedName>
        <fullName evidence="2">MarR family winged helix-turn-helix transcriptional regulator</fullName>
    </submittedName>
</protein>
<proteinExistence type="predicted"/>